<name>A0A7Y7XJG1_9PSED</name>
<dbReference type="RefSeq" id="WP_177105929.1">
    <property type="nucleotide sequence ID" value="NZ_JACAQB010000039.1"/>
</dbReference>
<sequence>MSELSEDWVPGFGDIVTWFAADKFGRVAVMVNNCFGELPKILLKTVDLERELDRVSEYMWGESSEFPEVPLSKKGETKLDYYSLAAYRETSRCEVEGIVLQGSFLNASEYSLPSARGYFIFHAVEGDRGGVDYPVGYEGSSKVGDYFRYLVPTVYAGVEDFPESLRRFFVVSYSVDFEKDRFFESDRLNEFFVSMYPGPQ</sequence>
<protein>
    <submittedName>
        <fullName evidence="1">Uncharacterized protein</fullName>
    </submittedName>
</protein>
<proteinExistence type="predicted"/>
<evidence type="ECO:0000313" key="1">
    <source>
        <dbReference type="EMBL" id="NWC00781.1"/>
    </source>
</evidence>
<reference evidence="1 2" key="1">
    <citation type="submission" date="2020-04" db="EMBL/GenBank/DDBJ databases">
        <title>Molecular characterization of pseudomonads from Agaricus bisporus reveal novel blotch 2 pathogens in Western Europe.</title>
        <authorList>
            <person name="Taparia T."/>
            <person name="Krijger M."/>
            <person name="Haynes E."/>
            <person name="Elpinstone J.G."/>
            <person name="Noble R."/>
            <person name="Van Der Wolf J."/>
        </authorList>
    </citation>
    <scope>NUCLEOTIDE SEQUENCE [LARGE SCALE GENOMIC DNA]</scope>
    <source>
        <strain evidence="1 2">H7001</strain>
    </source>
</reference>
<evidence type="ECO:0000313" key="2">
    <source>
        <dbReference type="Proteomes" id="UP000539985"/>
    </source>
</evidence>
<accession>A0A7Y7XJG1</accession>
<gene>
    <name evidence="1" type="ORF">HX882_33440</name>
</gene>
<dbReference type="EMBL" id="JACAQB010000039">
    <property type="protein sequence ID" value="NWC00781.1"/>
    <property type="molecule type" value="Genomic_DNA"/>
</dbReference>
<dbReference type="AlphaFoldDB" id="A0A7Y7XJG1"/>
<organism evidence="1 2">
    <name type="scientific">Pseudomonas gingeri</name>
    <dbReference type="NCBI Taxonomy" id="117681"/>
    <lineage>
        <taxon>Bacteria</taxon>
        <taxon>Pseudomonadati</taxon>
        <taxon>Pseudomonadota</taxon>
        <taxon>Gammaproteobacteria</taxon>
        <taxon>Pseudomonadales</taxon>
        <taxon>Pseudomonadaceae</taxon>
        <taxon>Pseudomonas</taxon>
    </lineage>
</organism>
<comment type="caution">
    <text evidence="1">The sequence shown here is derived from an EMBL/GenBank/DDBJ whole genome shotgun (WGS) entry which is preliminary data.</text>
</comment>
<dbReference type="Proteomes" id="UP000539985">
    <property type="component" value="Unassembled WGS sequence"/>
</dbReference>